<organism evidence="1 2">
    <name type="scientific">Linderina macrospora</name>
    <dbReference type="NCBI Taxonomy" id="4868"/>
    <lineage>
        <taxon>Eukaryota</taxon>
        <taxon>Fungi</taxon>
        <taxon>Fungi incertae sedis</taxon>
        <taxon>Zoopagomycota</taxon>
        <taxon>Kickxellomycotina</taxon>
        <taxon>Kickxellomycetes</taxon>
        <taxon>Kickxellales</taxon>
        <taxon>Kickxellaceae</taxon>
        <taxon>Linderina</taxon>
    </lineage>
</organism>
<name>A0ACC1JGE2_9FUNG</name>
<comment type="caution">
    <text evidence="1">The sequence shown here is derived from an EMBL/GenBank/DDBJ whole genome shotgun (WGS) entry which is preliminary data.</text>
</comment>
<dbReference type="Proteomes" id="UP001150603">
    <property type="component" value="Unassembled WGS sequence"/>
</dbReference>
<reference evidence="1" key="1">
    <citation type="submission" date="2022-07" db="EMBL/GenBank/DDBJ databases">
        <title>Phylogenomic reconstructions and comparative analyses of Kickxellomycotina fungi.</title>
        <authorList>
            <person name="Reynolds N.K."/>
            <person name="Stajich J.E."/>
            <person name="Barry K."/>
            <person name="Grigoriev I.V."/>
            <person name="Crous P."/>
            <person name="Smith M.E."/>
        </authorList>
    </citation>
    <scope>NUCLEOTIDE SEQUENCE</scope>
    <source>
        <strain evidence="1">NRRL 5244</strain>
    </source>
</reference>
<accession>A0ACC1JGE2</accession>
<keyword evidence="2" id="KW-1185">Reference proteome</keyword>
<evidence type="ECO:0000313" key="1">
    <source>
        <dbReference type="EMBL" id="KAJ1950431.1"/>
    </source>
</evidence>
<dbReference type="EMBL" id="JANBPW010000205">
    <property type="protein sequence ID" value="KAJ1950431.1"/>
    <property type="molecule type" value="Genomic_DNA"/>
</dbReference>
<evidence type="ECO:0000313" key="2">
    <source>
        <dbReference type="Proteomes" id="UP001150603"/>
    </source>
</evidence>
<proteinExistence type="predicted"/>
<gene>
    <name evidence="1" type="ORF">FBU59_000683</name>
</gene>
<sequence length="257" mass="29296">MLNWSEGGVSVYKISGGFLGVFAPRTRKTILAGLLDYEPFLVTKLRQAGIKGDAMVYYRGGQLVFLNDFRCGAKLEPPPPMSSEMVIWYSTHLRISCVSIDNKRHIRRWLWFDGAQQEFNNQVEIMEKVCNEHPNIEKLVKVFRSSDGDAQGVLTVHVDGSHPTKYTWTEKHSQSLRSAIDYLHANGVVHNDIKPSNIRLRKDGEIVLIDFDGATFNGRQDSRKLGTNDWHDMALYGSYEADNKAYEKIVEWAKSKK</sequence>
<protein>
    <submittedName>
        <fullName evidence="1">Uncharacterized protein</fullName>
    </submittedName>
</protein>